<evidence type="ECO:0000256" key="1">
    <source>
        <dbReference type="SAM" id="Phobius"/>
    </source>
</evidence>
<dbReference type="Proteomes" id="UP000038009">
    <property type="component" value="Unassembled WGS sequence"/>
</dbReference>
<keyword evidence="1" id="KW-0472">Membrane</keyword>
<keyword evidence="1" id="KW-1133">Transmembrane helix</keyword>
<dbReference type="VEuPathDB" id="TriTrypDB:Lsey_0052_0180"/>
<keyword evidence="1" id="KW-0812">Transmembrane</keyword>
<reference evidence="2 3" key="1">
    <citation type="journal article" date="2015" name="PLoS Pathog.">
        <title>Leptomonas seymouri: Adaptations to the Dixenous Life Cycle Analyzed by Genome Sequencing, Transcriptome Profiling and Co-infection with Leishmania donovani.</title>
        <authorList>
            <person name="Kraeva N."/>
            <person name="Butenko A."/>
            <person name="Hlavacova J."/>
            <person name="Kostygov A."/>
            <person name="Myskova J."/>
            <person name="Grybchuk D."/>
            <person name="Lestinova T."/>
            <person name="Votypka J."/>
            <person name="Volf P."/>
            <person name="Opperdoes F."/>
            <person name="Flegontov P."/>
            <person name="Lukes J."/>
            <person name="Yurchenko V."/>
        </authorList>
    </citation>
    <scope>NUCLEOTIDE SEQUENCE [LARGE SCALE GENOMIC DNA]</scope>
    <source>
        <strain evidence="2 3">ATCC 30220</strain>
    </source>
</reference>
<comment type="caution">
    <text evidence="2">The sequence shown here is derived from an EMBL/GenBank/DDBJ whole genome shotgun (WGS) entry which is preliminary data.</text>
</comment>
<evidence type="ECO:0000313" key="3">
    <source>
        <dbReference type="Proteomes" id="UP000038009"/>
    </source>
</evidence>
<organism evidence="2 3">
    <name type="scientific">Leptomonas seymouri</name>
    <dbReference type="NCBI Taxonomy" id="5684"/>
    <lineage>
        <taxon>Eukaryota</taxon>
        <taxon>Discoba</taxon>
        <taxon>Euglenozoa</taxon>
        <taxon>Kinetoplastea</taxon>
        <taxon>Metakinetoplastina</taxon>
        <taxon>Trypanosomatida</taxon>
        <taxon>Trypanosomatidae</taxon>
        <taxon>Leishmaniinae</taxon>
        <taxon>Leptomonas</taxon>
    </lineage>
</organism>
<gene>
    <name evidence="2" type="ORF">ABL78_2514</name>
</gene>
<protein>
    <submittedName>
        <fullName evidence="2">Uncharacterized protein</fullName>
    </submittedName>
</protein>
<dbReference type="EMBL" id="LJSK01000052">
    <property type="protein sequence ID" value="KPI88395.1"/>
    <property type="molecule type" value="Genomic_DNA"/>
</dbReference>
<proteinExistence type="predicted"/>
<name>A0A0N1ILJ8_LEPSE</name>
<sequence>MKHSGCCIAFPPLPLPPPSLPALKTSFTRSWGMESSSHGVPCFLNEMKRCESSGGIAAAENLRPLYPPTPISAFNIIITIITIYIFIEREGERRVCAHVSLLCAAHLAPRTDEWWPRSKTHRHTGRHSCFLFRLCSSSSSLRVFVFTSYLFLNWK</sequence>
<keyword evidence="3" id="KW-1185">Reference proteome</keyword>
<dbReference type="AlphaFoldDB" id="A0A0N1ILJ8"/>
<feature type="transmembrane region" description="Helical" evidence="1">
    <location>
        <begin position="71"/>
        <end position="87"/>
    </location>
</feature>
<accession>A0A0N1ILJ8</accession>
<evidence type="ECO:0000313" key="2">
    <source>
        <dbReference type="EMBL" id="KPI88395.1"/>
    </source>
</evidence>
<feature type="transmembrane region" description="Helical" evidence="1">
    <location>
        <begin position="130"/>
        <end position="152"/>
    </location>
</feature>